<evidence type="ECO:0000256" key="7">
    <source>
        <dbReference type="SAM" id="SignalP"/>
    </source>
</evidence>
<evidence type="ECO:0008006" key="10">
    <source>
        <dbReference type="Google" id="ProtNLM"/>
    </source>
</evidence>
<accession>A0A9P4XXB7</accession>
<name>A0A9P4XXB7_CRYP1</name>
<evidence type="ECO:0000256" key="6">
    <source>
        <dbReference type="SAM" id="Phobius"/>
    </source>
</evidence>
<keyword evidence="2 6" id="KW-0812">Transmembrane</keyword>
<evidence type="ECO:0000256" key="2">
    <source>
        <dbReference type="ARBA" id="ARBA00022692"/>
    </source>
</evidence>
<dbReference type="GeneID" id="63832402"/>
<dbReference type="PANTHER" id="PTHR15549:SF30">
    <property type="entry name" value="MID2 DOMAIN-CONTAINING PROTEIN"/>
    <property type="match status" value="1"/>
</dbReference>
<feature type="signal peptide" evidence="7">
    <location>
        <begin position="1"/>
        <end position="19"/>
    </location>
</feature>
<sequence length="551" mass="57362">MRIASQAAWALLPVLLASAENDDGNDAGLEFDWNVFTGWNFEVSDYHGGTISSSIVNFSKAADPTASIDFKWTVSDRSDFTFANAILVGGDKMVAEGYQADSNGQPPASATVPTFPDTSSLTLNGTLIEKLVSDYDVALFFQVGWKDSSGADDYGFSPYWAIAENQDEANSLFNNWMSASTSLVITSATAALPQQTTAFIPVSTSGAPTPTVSGEGTSSPSATAVMSSSPTSTLPPNADNDSSSNSSDGGHHYGSLSIGAIVGIAIGGAVFLILIFAIAAWLCLRARRRQRDGVMVVRRGEAQDMLAEKDTHSTTMMMEPDTPYSEDARSHRLLDRGGAGMSRLNGSSASMSITGEAAGARAAGRGRSLSSTRRGSAAYSSLRGPVPPIGTTASMGGSAAGGDSPTHTHPGSSSSPVGSPIGRSSTQQERAAASFGRTMSHKNSASNLSNVINADHNARDLEPPSAISADSVHENLGGGGSAPGSRTGTPQFGPTRFGGRSDTPGGVSISDQYAHLVEDGMTEDEIRRLEEEERALDEAIEQHRTESRAAG</sequence>
<feature type="compositionally biased region" description="Low complexity" evidence="5">
    <location>
        <begin position="357"/>
        <end position="378"/>
    </location>
</feature>
<evidence type="ECO:0000313" key="8">
    <source>
        <dbReference type="EMBL" id="KAF3762490.1"/>
    </source>
</evidence>
<proteinExistence type="predicted"/>
<feature type="compositionally biased region" description="Low complexity" evidence="5">
    <location>
        <begin position="217"/>
        <end position="250"/>
    </location>
</feature>
<evidence type="ECO:0000256" key="1">
    <source>
        <dbReference type="ARBA" id="ARBA00004167"/>
    </source>
</evidence>
<evidence type="ECO:0000256" key="5">
    <source>
        <dbReference type="SAM" id="MobiDB-lite"/>
    </source>
</evidence>
<keyword evidence="9" id="KW-1185">Reference proteome</keyword>
<feature type="transmembrane region" description="Helical" evidence="6">
    <location>
        <begin position="256"/>
        <end position="284"/>
    </location>
</feature>
<keyword evidence="3 6" id="KW-1133">Transmembrane helix</keyword>
<feature type="region of interest" description="Disordered" evidence="5">
    <location>
        <begin position="532"/>
        <end position="551"/>
    </location>
</feature>
<reference evidence="8" key="1">
    <citation type="journal article" date="2020" name="Phytopathology">
        <title>Genome sequence of the chestnut blight fungus Cryphonectria parasitica EP155: A fundamental resource for an archetypical invasive plant pathogen.</title>
        <authorList>
            <person name="Crouch J.A."/>
            <person name="Dawe A."/>
            <person name="Aerts A."/>
            <person name="Barry K."/>
            <person name="Churchill A.C.L."/>
            <person name="Grimwood J."/>
            <person name="Hillman B."/>
            <person name="Milgroom M.G."/>
            <person name="Pangilinan J."/>
            <person name="Smith M."/>
            <person name="Salamov A."/>
            <person name="Schmutz J."/>
            <person name="Yadav J."/>
            <person name="Grigoriev I.V."/>
            <person name="Nuss D."/>
        </authorList>
    </citation>
    <scope>NUCLEOTIDE SEQUENCE</scope>
    <source>
        <strain evidence="8">EP155</strain>
    </source>
</reference>
<dbReference type="InterPro" id="IPR051694">
    <property type="entry name" value="Immunoregulatory_rcpt-like"/>
</dbReference>
<feature type="region of interest" description="Disordered" evidence="5">
    <location>
        <begin position="458"/>
        <end position="507"/>
    </location>
</feature>
<dbReference type="OrthoDB" id="5244001at2759"/>
<gene>
    <name evidence="8" type="ORF">M406DRAFT_107916</name>
</gene>
<comment type="subcellular location">
    <subcellularLocation>
        <location evidence="1">Membrane</location>
        <topology evidence="1">Single-pass membrane protein</topology>
    </subcellularLocation>
</comment>
<feature type="region of interest" description="Disordered" evidence="5">
    <location>
        <begin position="202"/>
        <end position="250"/>
    </location>
</feature>
<feature type="region of interest" description="Disordered" evidence="5">
    <location>
        <begin position="356"/>
        <end position="446"/>
    </location>
</feature>
<comment type="caution">
    <text evidence="8">The sequence shown here is derived from an EMBL/GenBank/DDBJ whole genome shotgun (WGS) entry which is preliminary data.</text>
</comment>
<dbReference type="RefSeq" id="XP_040773469.1">
    <property type="nucleotide sequence ID" value="XM_040915273.1"/>
</dbReference>
<protein>
    <recommendedName>
        <fullName evidence="10">Mid2 domain-containing protein</fullName>
    </recommendedName>
</protein>
<dbReference type="GO" id="GO:0071944">
    <property type="term" value="C:cell periphery"/>
    <property type="evidence" value="ECO:0007669"/>
    <property type="project" value="UniProtKB-ARBA"/>
</dbReference>
<dbReference type="GO" id="GO:0016020">
    <property type="term" value="C:membrane"/>
    <property type="evidence" value="ECO:0007669"/>
    <property type="project" value="UniProtKB-SubCell"/>
</dbReference>
<evidence type="ECO:0000313" key="9">
    <source>
        <dbReference type="Proteomes" id="UP000803844"/>
    </source>
</evidence>
<dbReference type="EMBL" id="MU032350">
    <property type="protein sequence ID" value="KAF3762490.1"/>
    <property type="molecule type" value="Genomic_DNA"/>
</dbReference>
<feature type="compositionally biased region" description="Low complexity" evidence="5">
    <location>
        <begin position="410"/>
        <end position="425"/>
    </location>
</feature>
<feature type="chain" id="PRO_5040255589" description="Mid2 domain-containing protein" evidence="7">
    <location>
        <begin position="20"/>
        <end position="551"/>
    </location>
</feature>
<dbReference type="PANTHER" id="PTHR15549">
    <property type="entry name" value="PAIRED IMMUNOGLOBULIN-LIKE TYPE 2 RECEPTOR"/>
    <property type="match status" value="1"/>
</dbReference>
<feature type="compositionally biased region" description="Polar residues" evidence="5">
    <location>
        <begin position="202"/>
        <end position="216"/>
    </location>
</feature>
<organism evidence="8 9">
    <name type="scientific">Cryphonectria parasitica (strain ATCC 38755 / EP155)</name>
    <dbReference type="NCBI Taxonomy" id="660469"/>
    <lineage>
        <taxon>Eukaryota</taxon>
        <taxon>Fungi</taxon>
        <taxon>Dikarya</taxon>
        <taxon>Ascomycota</taxon>
        <taxon>Pezizomycotina</taxon>
        <taxon>Sordariomycetes</taxon>
        <taxon>Sordariomycetidae</taxon>
        <taxon>Diaporthales</taxon>
        <taxon>Cryphonectriaceae</taxon>
        <taxon>Cryphonectria-Endothia species complex</taxon>
        <taxon>Cryphonectria</taxon>
    </lineage>
</organism>
<evidence type="ECO:0000256" key="3">
    <source>
        <dbReference type="ARBA" id="ARBA00022989"/>
    </source>
</evidence>
<keyword evidence="7" id="KW-0732">Signal</keyword>
<keyword evidence="4 6" id="KW-0472">Membrane</keyword>
<dbReference type="Proteomes" id="UP000803844">
    <property type="component" value="Unassembled WGS sequence"/>
</dbReference>
<dbReference type="AlphaFoldDB" id="A0A9P4XXB7"/>
<evidence type="ECO:0000256" key="4">
    <source>
        <dbReference type="ARBA" id="ARBA00023136"/>
    </source>
</evidence>